<gene>
    <name evidence="3" type="ORF">SAMN04489757_10874</name>
</gene>
<dbReference type="GO" id="GO:0016852">
    <property type="term" value="F:sirohydrochlorin cobaltochelatase activity"/>
    <property type="evidence" value="ECO:0007669"/>
    <property type="project" value="InterPro"/>
</dbReference>
<feature type="binding site" evidence="2">
    <location>
        <position position="176"/>
    </location>
    <ligand>
        <name>Co(2+)</name>
        <dbReference type="ChEBI" id="CHEBI:48828"/>
    </ligand>
</feature>
<dbReference type="EMBL" id="FOWD01000008">
    <property type="protein sequence ID" value="SFO07570.1"/>
    <property type="molecule type" value="Genomic_DNA"/>
</dbReference>
<evidence type="ECO:0000313" key="4">
    <source>
        <dbReference type="Proteomes" id="UP000198806"/>
    </source>
</evidence>
<dbReference type="Gene3D" id="3.40.50.1400">
    <property type="match status" value="2"/>
</dbReference>
<dbReference type="SUPFAM" id="SSF53800">
    <property type="entry name" value="Chelatase"/>
    <property type="match status" value="1"/>
</dbReference>
<dbReference type="Pfam" id="PF06180">
    <property type="entry name" value="CbiK"/>
    <property type="match status" value="1"/>
</dbReference>
<proteinExistence type="predicted"/>
<evidence type="ECO:0000256" key="1">
    <source>
        <dbReference type="PIRSR" id="PIRSR033579-1"/>
    </source>
</evidence>
<dbReference type="InterPro" id="IPR010388">
    <property type="entry name" value="Anaerobic_Co-chelatase"/>
</dbReference>
<feature type="binding site" evidence="2">
    <location>
        <position position="145"/>
    </location>
    <ligand>
        <name>Co(2+)</name>
        <dbReference type="ChEBI" id="CHEBI:48828"/>
    </ligand>
</feature>
<dbReference type="RefSeq" id="WP_170847909.1">
    <property type="nucleotide sequence ID" value="NZ_BAABFM010000072.1"/>
</dbReference>
<keyword evidence="2" id="KW-0479">Metal-binding</keyword>
<dbReference type="STRING" id="1527.SAMN04489757_10874"/>
<feature type="binding site" evidence="2">
    <location>
        <position position="210"/>
    </location>
    <ligand>
        <name>Co(2+)</name>
        <dbReference type="ChEBI" id="CHEBI:48828"/>
    </ligand>
</feature>
<name>A0A1I5E888_9FIRM</name>
<evidence type="ECO:0000256" key="2">
    <source>
        <dbReference type="PIRSR" id="PIRSR033579-3"/>
    </source>
</evidence>
<accession>A0A1I5E888</accession>
<keyword evidence="4" id="KW-1185">Reference proteome</keyword>
<dbReference type="Proteomes" id="UP000198806">
    <property type="component" value="Unassembled WGS sequence"/>
</dbReference>
<evidence type="ECO:0000313" key="3">
    <source>
        <dbReference type="EMBL" id="SFO07570.1"/>
    </source>
</evidence>
<dbReference type="AlphaFoldDB" id="A0A1I5E888"/>
<protein>
    <submittedName>
        <fullName evidence="3">Sirohydrochlorin cobaltochelatase</fullName>
    </submittedName>
</protein>
<dbReference type="GO" id="GO:0046872">
    <property type="term" value="F:metal ion binding"/>
    <property type="evidence" value="ECO:0007669"/>
    <property type="project" value="UniProtKB-KW"/>
</dbReference>
<organism evidence="3 4">
    <name type="scientific">Anaerocolumna aminovalerica</name>
    <dbReference type="NCBI Taxonomy" id="1527"/>
    <lineage>
        <taxon>Bacteria</taxon>
        <taxon>Bacillati</taxon>
        <taxon>Bacillota</taxon>
        <taxon>Clostridia</taxon>
        <taxon>Lachnospirales</taxon>
        <taxon>Lachnospiraceae</taxon>
        <taxon>Anaerocolumna</taxon>
    </lineage>
</organism>
<reference evidence="3 4" key="1">
    <citation type="submission" date="2016-10" db="EMBL/GenBank/DDBJ databases">
        <authorList>
            <person name="de Groot N.N."/>
        </authorList>
    </citation>
    <scope>NUCLEOTIDE SEQUENCE [LARGE SCALE GENOMIC DNA]</scope>
    <source>
        <strain evidence="3 4">DSM 1283</strain>
    </source>
</reference>
<dbReference type="GO" id="GO:0019251">
    <property type="term" value="P:anaerobic cobalamin biosynthetic process"/>
    <property type="evidence" value="ECO:0007669"/>
    <property type="project" value="InterPro"/>
</dbReference>
<dbReference type="PIRSF" id="PIRSF033579">
    <property type="entry name" value="Anaer_Co_chel"/>
    <property type="match status" value="1"/>
</dbReference>
<dbReference type="CDD" id="cd03413">
    <property type="entry name" value="CbiK_C"/>
    <property type="match status" value="1"/>
</dbReference>
<keyword evidence="2" id="KW-0170">Cobalt</keyword>
<feature type="active site" description="Proton acceptor" evidence="1">
    <location>
        <position position="145"/>
    </location>
</feature>
<sequence length="269" mass="30514">MKQGILIVSFGTTHKDTREKNIEKLAETVRENFPDWNIYQAYSSGIVRSILKKRDNIIVPDVKEALQQMHQEGVTHAVVLPTHIIDGIENNRMKQTIESCRELFDDIKTADVLLGNEEDCKYIAKAFWKEIEKIAGDAPVILMGHGSAHEADRCYAMVEKELQSYTGKEIYIATVEGTVTIETVIERLKASPKEKGRVLLLPFMLVAGDHAVNDMAGEEDSLASKLRNEGYEPECILRGMGEYEGIRNLYIRHLREANTKCKTLESRFE</sequence>